<dbReference type="AlphaFoldDB" id="A0A095B2P4"/>
<name>A0A095B2P4_SCHHA</name>
<feature type="compositionally biased region" description="Acidic residues" evidence="1">
    <location>
        <begin position="268"/>
        <end position="282"/>
    </location>
</feature>
<dbReference type="CTD" id="24597134"/>
<feature type="compositionally biased region" description="Polar residues" evidence="1">
    <location>
        <begin position="182"/>
        <end position="193"/>
    </location>
</feature>
<dbReference type="EMBL" id="KL251898">
    <property type="protein sequence ID" value="KGB41461.1"/>
    <property type="molecule type" value="Genomic_DNA"/>
</dbReference>
<feature type="region of interest" description="Disordered" evidence="1">
    <location>
        <begin position="171"/>
        <end position="196"/>
    </location>
</feature>
<protein>
    <submittedName>
        <fullName evidence="2">Ubiquitin carboxyl-terminal hydrolase 21</fullName>
    </submittedName>
</protein>
<feature type="region of interest" description="Disordered" evidence="1">
    <location>
        <begin position="268"/>
        <end position="292"/>
    </location>
</feature>
<reference evidence="2" key="2">
    <citation type="journal article" date="2019" name="Gigascience">
        <title>High-quality Schistosoma haematobium genome achieved by single-molecule and long-range sequencing.</title>
        <authorList>
            <person name="Stroehlein A.J."/>
            <person name="Korhonen P.K."/>
            <person name="Chong T.M."/>
            <person name="Lim Y.L."/>
            <person name="Chan K.G."/>
            <person name="Webster B."/>
            <person name="Rollinson D."/>
            <person name="Brindley P.J."/>
            <person name="Gasser R.B."/>
            <person name="Young N.D."/>
        </authorList>
    </citation>
    <scope>NUCLEOTIDE SEQUENCE</scope>
</reference>
<feature type="region of interest" description="Disordered" evidence="1">
    <location>
        <begin position="202"/>
        <end position="221"/>
    </location>
</feature>
<reference evidence="3" key="1">
    <citation type="journal article" date="2012" name="Nat. Genet.">
        <title>Whole-genome sequence of Schistosoma haematobium.</title>
        <authorList>
            <person name="Young N.D."/>
            <person name="Jex A.R."/>
            <person name="Li B."/>
            <person name="Liu S."/>
            <person name="Yang L."/>
            <person name="Xiong Z."/>
            <person name="Li Y."/>
            <person name="Cantacessi C."/>
            <person name="Hall R.S."/>
            <person name="Xu X."/>
            <person name="Chen F."/>
            <person name="Wu X."/>
            <person name="Zerlotini A."/>
            <person name="Oliveira G."/>
            <person name="Hofmann A."/>
            <person name="Zhang G."/>
            <person name="Fang X."/>
            <person name="Kang Y."/>
            <person name="Campbell B.E."/>
            <person name="Loukas A."/>
            <person name="Ranganathan S."/>
            <person name="Rollinson D."/>
            <person name="Rinaldi G."/>
            <person name="Brindley P.J."/>
            <person name="Yang H."/>
            <person name="Wang J."/>
            <person name="Wang J."/>
            <person name="Gasser R.B."/>
        </authorList>
    </citation>
    <scope>NUCLEOTIDE SEQUENCE [LARGE SCALE GENOMIC DNA]</scope>
</reference>
<evidence type="ECO:0000313" key="2">
    <source>
        <dbReference type="EMBL" id="KAH9596817.1"/>
    </source>
</evidence>
<dbReference type="EMBL" id="AMPZ03000001">
    <property type="protein sequence ID" value="KAH9596817.1"/>
    <property type="molecule type" value="Genomic_DNA"/>
</dbReference>
<evidence type="ECO:0000313" key="4">
    <source>
        <dbReference type="Proteomes" id="UP000471633"/>
    </source>
</evidence>
<sequence length="292" mass="32281">MNCSCCSQTQVENIGPAVSVLEENVEDGDILQEIGNAQYTLEFLRQVIQQSTRVIDEAPPAYEDFDKYPRLSKYQTSFKNLTPVKPCTQQPRQSSQLDSDQFVNSSTVSWIEPFPKPQGDPPPAFFNWLRSRFGSLRQSIMSRLSNQSNQLQGSSVFSIHTDSNSPVLSTINIPRPFIHPEPSNSVPPAQSSEAVEPKPLELNDSKMTRSSSSSSSLQSSASSVVCATDEQTMIGVSTISLNCNSNQIPDSSCTNVPQKTLIVRDFDIEETESQNDSYDVDTNEINQSTTHS</sequence>
<dbReference type="RefSeq" id="XP_012801233.1">
    <property type="nucleotide sequence ID" value="XM_012945779.3"/>
</dbReference>
<proteinExistence type="predicted"/>
<feature type="compositionally biased region" description="Low complexity" evidence="1">
    <location>
        <begin position="210"/>
        <end position="221"/>
    </location>
</feature>
<keyword evidence="2" id="KW-0378">Hydrolase</keyword>
<gene>
    <name evidence="2" type="primary">USP21_3</name>
    <name evidence="2" type="ORF">MS3_00002373</name>
    <name evidence="3" type="ORF">MS3_09979</name>
</gene>
<evidence type="ECO:0000256" key="1">
    <source>
        <dbReference type="SAM" id="MobiDB-lite"/>
    </source>
</evidence>
<dbReference type="GO" id="GO:0016787">
    <property type="term" value="F:hydrolase activity"/>
    <property type="evidence" value="ECO:0007669"/>
    <property type="project" value="UniProtKB-KW"/>
</dbReference>
<feature type="compositionally biased region" description="Polar residues" evidence="1">
    <location>
        <begin position="283"/>
        <end position="292"/>
    </location>
</feature>
<evidence type="ECO:0000313" key="3">
    <source>
        <dbReference type="EMBL" id="KGB41461.1"/>
    </source>
</evidence>
<dbReference type="GeneID" id="24597134"/>
<reference evidence="2" key="3">
    <citation type="submission" date="2021-06" db="EMBL/GenBank/DDBJ databases">
        <title>Chromosome-level genome assembly for S. haematobium.</title>
        <authorList>
            <person name="Stroehlein A.J."/>
        </authorList>
    </citation>
    <scope>NUCLEOTIDE SEQUENCE</scope>
</reference>
<organism evidence="3">
    <name type="scientific">Schistosoma haematobium</name>
    <name type="common">Blood fluke</name>
    <dbReference type="NCBI Taxonomy" id="6185"/>
    <lineage>
        <taxon>Eukaryota</taxon>
        <taxon>Metazoa</taxon>
        <taxon>Spiralia</taxon>
        <taxon>Lophotrochozoa</taxon>
        <taxon>Platyhelminthes</taxon>
        <taxon>Trematoda</taxon>
        <taxon>Digenea</taxon>
        <taxon>Strigeidida</taxon>
        <taxon>Schistosomatoidea</taxon>
        <taxon>Schistosomatidae</taxon>
        <taxon>Schistosoma</taxon>
    </lineage>
</organism>
<accession>A0A095B2P4</accession>
<dbReference type="Proteomes" id="UP000471633">
    <property type="component" value="Unassembled WGS sequence"/>
</dbReference>
<keyword evidence="4" id="KW-1185">Reference proteome</keyword>
<reference evidence="2" key="4">
    <citation type="journal article" date="2022" name="PLoS Pathog.">
        <title>Chromosome-level genome of Schistosoma haematobium underpins genome-wide explorations of molecular variation.</title>
        <authorList>
            <person name="Stroehlein A.J."/>
            <person name="Korhonen P.K."/>
            <person name="Lee V.V."/>
            <person name="Ralph S.A."/>
            <person name="Mentink-Kane M."/>
            <person name="You H."/>
            <person name="McManus D.P."/>
            <person name="Tchuente L.T."/>
            <person name="Stothard J.R."/>
            <person name="Kaur P."/>
            <person name="Dudchenko O."/>
            <person name="Aiden E.L."/>
            <person name="Yang B."/>
            <person name="Yang H."/>
            <person name="Emery A.M."/>
            <person name="Webster B.L."/>
            <person name="Brindley P.J."/>
            <person name="Rollinson D."/>
            <person name="Chang B.C.H."/>
            <person name="Gasser R.B."/>
            <person name="Young N.D."/>
        </authorList>
    </citation>
    <scope>NUCLEOTIDE SEQUENCE</scope>
</reference>
<dbReference type="KEGG" id="shx:MS3_00002373"/>